<dbReference type="OMA" id="WANSKND"/>
<dbReference type="InterPro" id="IPR008501">
    <property type="entry name" value="THOC7/Mft1"/>
</dbReference>
<evidence type="ECO:0000256" key="5">
    <source>
        <dbReference type="SAM" id="Coils"/>
    </source>
</evidence>
<reference evidence="6" key="1">
    <citation type="submission" date="2022-01" db="UniProtKB">
        <authorList>
            <consortium name="EnsemblMetazoa"/>
        </authorList>
    </citation>
    <scope>IDENTIFICATION</scope>
</reference>
<evidence type="ECO:0000256" key="2">
    <source>
        <dbReference type="ARBA" id="ARBA00006482"/>
    </source>
</evidence>
<dbReference type="GO" id="GO:0006397">
    <property type="term" value="P:mRNA processing"/>
    <property type="evidence" value="ECO:0007669"/>
    <property type="project" value="InterPro"/>
</dbReference>
<keyword evidence="4" id="KW-0539">Nucleus</keyword>
<comment type="subcellular location">
    <subcellularLocation>
        <location evidence="1">Nucleus</location>
    </subcellularLocation>
</comment>
<evidence type="ECO:0000256" key="3">
    <source>
        <dbReference type="ARBA" id="ARBA00023054"/>
    </source>
</evidence>
<comment type="similarity">
    <text evidence="2">Belongs to the THOC7 family.</text>
</comment>
<dbReference type="GO" id="GO:0000445">
    <property type="term" value="C:THO complex part of transcription export complex"/>
    <property type="evidence" value="ECO:0007669"/>
    <property type="project" value="InterPro"/>
</dbReference>
<dbReference type="GO" id="GO:0006406">
    <property type="term" value="P:mRNA export from nucleus"/>
    <property type="evidence" value="ECO:0007669"/>
    <property type="project" value="TreeGrafter"/>
</dbReference>
<evidence type="ECO:0000313" key="7">
    <source>
        <dbReference type="Proteomes" id="UP000494040"/>
    </source>
</evidence>
<organism evidence="6 7">
    <name type="scientific">Cimex lectularius</name>
    <name type="common">Bed bug</name>
    <name type="synonym">Acanthia lectularia</name>
    <dbReference type="NCBI Taxonomy" id="79782"/>
    <lineage>
        <taxon>Eukaryota</taxon>
        <taxon>Metazoa</taxon>
        <taxon>Ecdysozoa</taxon>
        <taxon>Arthropoda</taxon>
        <taxon>Hexapoda</taxon>
        <taxon>Insecta</taxon>
        <taxon>Pterygota</taxon>
        <taxon>Neoptera</taxon>
        <taxon>Paraneoptera</taxon>
        <taxon>Hemiptera</taxon>
        <taxon>Heteroptera</taxon>
        <taxon>Panheteroptera</taxon>
        <taxon>Cimicomorpha</taxon>
        <taxon>Cimicidae</taxon>
        <taxon>Cimex</taxon>
    </lineage>
</organism>
<accession>A0A8I6TJ46</accession>
<dbReference type="Pfam" id="PF05615">
    <property type="entry name" value="THOC7"/>
    <property type="match status" value="1"/>
</dbReference>
<keyword evidence="3 5" id="KW-0175">Coiled coil</keyword>
<feature type="coiled-coil region" evidence="5">
    <location>
        <begin position="74"/>
        <end position="162"/>
    </location>
</feature>
<evidence type="ECO:0008006" key="8">
    <source>
        <dbReference type="Google" id="ProtNLM"/>
    </source>
</evidence>
<dbReference type="AlphaFoldDB" id="A0A8I6TJ46"/>
<dbReference type="PANTHER" id="PTHR23405">
    <property type="entry name" value="MAINTENANCE OF KILLER 16 MAK16 PROTEIN-RELATED"/>
    <property type="match status" value="1"/>
</dbReference>
<dbReference type="EnsemblMetazoa" id="XM_014398491.2">
    <property type="protein sequence ID" value="XP_014253977.1"/>
    <property type="gene ID" value="LOC106669183"/>
</dbReference>
<dbReference type="Proteomes" id="UP000494040">
    <property type="component" value="Unassembled WGS sequence"/>
</dbReference>
<name>A0A8I6TJ46_CIMLE</name>
<sequence length="213" mass="25264">MNEEEIIKKRLLVDGDGAGDDRRINLLLKQFQQWCADDEADVKLTRDHLLSQVNKCEYAFLKSRLTATMAEAEVENYEFISKQIEQEIERVKEEIVKTKEDFKEAKVIRKNRLEYEVLAKVINEQQDRKETNEKLEKLRSELETLEVKYNQLESKLDMRRKQFHVLFASLHQLQVLLDEDDNDENNLIDVSLETLDELDTKREITDEVMDIVM</sequence>
<proteinExistence type="inferred from homology"/>
<dbReference type="OrthoDB" id="205166at2759"/>
<evidence type="ECO:0000313" key="6">
    <source>
        <dbReference type="EnsemblMetazoa" id="XP_014253977.1"/>
    </source>
</evidence>
<keyword evidence="7" id="KW-1185">Reference proteome</keyword>
<dbReference type="KEGG" id="clec:106669183"/>
<evidence type="ECO:0000256" key="1">
    <source>
        <dbReference type="ARBA" id="ARBA00004123"/>
    </source>
</evidence>
<protein>
    <recommendedName>
        <fullName evidence="8">THO complex subunit 7</fullName>
    </recommendedName>
</protein>
<dbReference type="PANTHER" id="PTHR23405:SF5">
    <property type="entry name" value="THO COMPLEX SUBUNIT 7 HOMOLOG"/>
    <property type="match status" value="1"/>
</dbReference>
<gene>
    <name evidence="6" type="primary">106669183</name>
</gene>
<evidence type="ECO:0000256" key="4">
    <source>
        <dbReference type="ARBA" id="ARBA00023242"/>
    </source>
</evidence>